<protein>
    <submittedName>
        <fullName evidence="2">Uncharacterized protein</fullName>
    </submittedName>
</protein>
<name>A0A8J5VFN0_ZIZPA</name>
<reference evidence="2" key="2">
    <citation type="submission" date="2021-02" db="EMBL/GenBank/DDBJ databases">
        <authorList>
            <person name="Kimball J.A."/>
            <person name="Haas M.W."/>
            <person name="Macchietto M."/>
            <person name="Kono T."/>
            <person name="Duquette J."/>
            <person name="Shao M."/>
        </authorList>
    </citation>
    <scope>NUCLEOTIDE SEQUENCE</scope>
    <source>
        <tissue evidence="2">Fresh leaf tissue</tissue>
    </source>
</reference>
<dbReference type="EMBL" id="JAAALK010000287">
    <property type="protein sequence ID" value="KAG8058081.1"/>
    <property type="molecule type" value="Genomic_DNA"/>
</dbReference>
<proteinExistence type="predicted"/>
<reference evidence="2" key="1">
    <citation type="journal article" date="2021" name="bioRxiv">
        <title>Whole Genome Assembly and Annotation of Northern Wild Rice, Zizania palustris L., Supports a Whole Genome Duplication in the Zizania Genus.</title>
        <authorList>
            <person name="Haas M."/>
            <person name="Kono T."/>
            <person name="Macchietto M."/>
            <person name="Millas R."/>
            <person name="McGilp L."/>
            <person name="Shao M."/>
            <person name="Duquette J."/>
            <person name="Hirsch C.N."/>
            <person name="Kimball J."/>
        </authorList>
    </citation>
    <scope>NUCLEOTIDE SEQUENCE</scope>
    <source>
        <tissue evidence="2">Fresh leaf tissue</tissue>
    </source>
</reference>
<accession>A0A8J5VFN0</accession>
<feature type="compositionally biased region" description="Low complexity" evidence="1">
    <location>
        <begin position="1"/>
        <end position="14"/>
    </location>
</feature>
<keyword evidence="3" id="KW-1185">Reference proteome</keyword>
<gene>
    <name evidence="2" type="ORF">GUJ93_ZPchr0002g23753</name>
</gene>
<evidence type="ECO:0000313" key="3">
    <source>
        <dbReference type="Proteomes" id="UP000729402"/>
    </source>
</evidence>
<feature type="compositionally biased region" description="Polar residues" evidence="1">
    <location>
        <begin position="17"/>
        <end position="33"/>
    </location>
</feature>
<sequence length="76" mass="8038">MAGKAAGGAQLAGGRVSQAQRRTHVSPSPSPSQLELARPVEVVNGARRGDCAVRFVQHGRRPRRLLLSRLSLTSGP</sequence>
<comment type="caution">
    <text evidence="2">The sequence shown here is derived from an EMBL/GenBank/DDBJ whole genome shotgun (WGS) entry which is preliminary data.</text>
</comment>
<dbReference type="AlphaFoldDB" id="A0A8J5VFN0"/>
<evidence type="ECO:0000256" key="1">
    <source>
        <dbReference type="SAM" id="MobiDB-lite"/>
    </source>
</evidence>
<organism evidence="2 3">
    <name type="scientific">Zizania palustris</name>
    <name type="common">Northern wild rice</name>
    <dbReference type="NCBI Taxonomy" id="103762"/>
    <lineage>
        <taxon>Eukaryota</taxon>
        <taxon>Viridiplantae</taxon>
        <taxon>Streptophyta</taxon>
        <taxon>Embryophyta</taxon>
        <taxon>Tracheophyta</taxon>
        <taxon>Spermatophyta</taxon>
        <taxon>Magnoliopsida</taxon>
        <taxon>Liliopsida</taxon>
        <taxon>Poales</taxon>
        <taxon>Poaceae</taxon>
        <taxon>BOP clade</taxon>
        <taxon>Oryzoideae</taxon>
        <taxon>Oryzeae</taxon>
        <taxon>Zizaniinae</taxon>
        <taxon>Zizania</taxon>
    </lineage>
</organism>
<evidence type="ECO:0000313" key="2">
    <source>
        <dbReference type="EMBL" id="KAG8058081.1"/>
    </source>
</evidence>
<feature type="region of interest" description="Disordered" evidence="1">
    <location>
        <begin position="1"/>
        <end position="37"/>
    </location>
</feature>
<dbReference type="Proteomes" id="UP000729402">
    <property type="component" value="Unassembled WGS sequence"/>
</dbReference>